<dbReference type="RefSeq" id="WP_028727616.1">
    <property type="nucleotide sequence ID" value="NZ_AUAE01000017.1"/>
</dbReference>
<keyword evidence="1" id="KW-0732">Signal</keyword>
<dbReference type="EMBL" id="AQHW01000016">
    <property type="protein sequence ID" value="KKB54470.1"/>
    <property type="molecule type" value="Genomic_DNA"/>
</dbReference>
<evidence type="ECO:0000313" key="3">
    <source>
        <dbReference type="Proteomes" id="UP000033035"/>
    </source>
</evidence>
<dbReference type="PATRIC" id="fig|1203610.3.peg.3455"/>
<reference evidence="2 3" key="1">
    <citation type="submission" date="2013-04" db="EMBL/GenBank/DDBJ databases">
        <title>The Genome Sequence of Parabacteroides gordonii DSM 23371.</title>
        <authorList>
            <consortium name="The Broad Institute Genomics Platform"/>
            <person name="Earl A."/>
            <person name="Ward D."/>
            <person name="Feldgarden M."/>
            <person name="Gevers D."/>
            <person name="Martens E."/>
            <person name="Sakamoto M."/>
            <person name="Benno Y."/>
            <person name="Suzuki N."/>
            <person name="Matsunaga N."/>
            <person name="Koshihara K."/>
            <person name="Seki M."/>
            <person name="Komiya H."/>
            <person name="Walker B."/>
            <person name="Young S."/>
            <person name="Zeng Q."/>
            <person name="Gargeya S."/>
            <person name="Fitzgerald M."/>
            <person name="Haas B."/>
            <person name="Abouelleil A."/>
            <person name="Allen A.W."/>
            <person name="Alvarado L."/>
            <person name="Arachchi H.M."/>
            <person name="Berlin A.M."/>
            <person name="Chapman S.B."/>
            <person name="Gainer-Dewar J."/>
            <person name="Goldberg J."/>
            <person name="Griggs A."/>
            <person name="Gujja S."/>
            <person name="Hansen M."/>
            <person name="Howarth C."/>
            <person name="Imamovic A."/>
            <person name="Ireland A."/>
            <person name="Larimer J."/>
            <person name="McCowan C."/>
            <person name="Murphy C."/>
            <person name="Pearson M."/>
            <person name="Poon T.W."/>
            <person name="Priest M."/>
            <person name="Roberts A."/>
            <person name="Saif S."/>
            <person name="Shea T."/>
            <person name="Sisk P."/>
            <person name="Sykes S."/>
            <person name="Wortman J."/>
            <person name="Nusbaum C."/>
            <person name="Birren B."/>
        </authorList>
    </citation>
    <scope>NUCLEOTIDE SEQUENCE [LARGE SCALE GENOMIC DNA]</scope>
    <source>
        <strain evidence="2 3">MS-1</strain>
    </source>
</reference>
<evidence type="ECO:0000313" key="2">
    <source>
        <dbReference type="EMBL" id="KKB54470.1"/>
    </source>
</evidence>
<dbReference type="STRING" id="1203610.HMPREF1536_03390"/>
<protein>
    <recommendedName>
        <fullName evidence="4">Lipocalin-like domain-containing protein</fullName>
    </recommendedName>
</protein>
<keyword evidence="3" id="KW-1185">Reference proteome</keyword>
<feature type="chain" id="PRO_5002488904" description="Lipocalin-like domain-containing protein" evidence="1">
    <location>
        <begin position="19"/>
        <end position="131"/>
    </location>
</feature>
<feature type="signal peptide" evidence="1">
    <location>
        <begin position="1"/>
        <end position="18"/>
    </location>
</feature>
<dbReference type="HOGENOM" id="CLU_1925536_0_0_10"/>
<sequence>MKQTLIVLFLLVTFFASAQKSAFNGTWYAKEPDPSTGKTFAVSLKVKDGEIKKGQVASISMKDNKGENGKLESAVLEGNTVMITYSTKDGGIHKGSLVYNESEKTVFWKLLSSENGKTLAPDELKLDAHHY</sequence>
<dbReference type="Proteomes" id="UP000033035">
    <property type="component" value="Unassembled WGS sequence"/>
</dbReference>
<accession>A0A0F5JAB7</accession>
<gene>
    <name evidence="2" type="ORF">HMPREF1536_03390</name>
</gene>
<dbReference type="AlphaFoldDB" id="A0A0F5JAB7"/>
<comment type="caution">
    <text evidence="2">The sequence shown here is derived from an EMBL/GenBank/DDBJ whole genome shotgun (WGS) entry which is preliminary data.</text>
</comment>
<evidence type="ECO:0000256" key="1">
    <source>
        <dbReference type="SAM" id="SignalP"/>
    </source>
</evidence>
<proteinExistence type="predicted"/>
<organism evidence="2 3">
    <name type="scientific">Parabacteroides gordonii MS-1 = DSM 23371</name>
    <dbReference type="NCBI Taxonomy" id="1203610"/>
    <lineage>
        <taxon>Bacteria</taxon>
        <taxon>Pseudomonadati</taxon>
        <taxon>Bacteroidota</taxon>
        <taxon>Bacteroidia</taxon>
        <taxon>Bacteroidales</taxon>
        <taxon>Tannerellaceae</taxon>
        <taxon>Parabacteroides</taxon>
    </lineage>
</organism>
<name>A0A0F5JAB7_9BACT</name>
<evidence type="ECO:0008006" key="4">
    <source>
        <dbReference type="Google" id="ProtNLM"/>
    </source>
</evidence>